<evidence type="ECO:0000313" key="7">
    <source>
        <dbReference type="EMBL" id="SVD61134.1"/>
    </source>
</evidence>
<evidence type="ECO:0000259" key="6">
    <source>
        <dbReference type="PROSITE" id="PS51918"/>
    </source>
</evidence>
<evidence type="ECO:0000256" key="2">
    <source>
        <dbReference type="ARBA" id="ARBA00022691"/>
    </source>
</evidence>
<dbReference type="Pfam" id="PF04055">
    <property type="entry name" value="Radical_SAM"/>
    <property type="match status" value="1"/>
</dbReference>
<evidence type="ECO:0000256" key="1">
    <source>
        <dbReference type="ARBA" id="ARBA00001966"/>
    </source>
</evidence>
<evidence type="ECO:0000256" key="4">
    <source>
        <dbReference type="ARBA" id="ARBA00023004"/>
    </source>
</evidence>
<dbReference type="InterPro" id="IPR058240">
    <property type="entry name" value="rSAM_sf"/>
</dbReference>
<dbReference type="GO" id="GO:0003824">
    <property type="term" value="F:catalytic activity"/>
    <property type="evidence" value="ECO:0007669"/>
    <property type="project" value="InterPro"/>
</dbReference>
<dbReference type="InterPro" id="IPR007197">
    <property type="entry name" value="rSAM"/>
</dbReference>
<dbReference type="InterPro" id="IPR013785">
    <property type="entry name" value="Aldolase_TIM"/>
</dbReference>
<dbReference type="InterPro" id="IPR006638">
    <property type="entry name" value="Elp3/MiaA/NifB-like_rSAM"/>
</dbReference>
<proteinExistence type="predicted"/>
<dbReference type="PANTHER" id="PTHR43409:SF16">
    <property type="entry name" value="SLR0320 PROTEIN"/>
    <property type="match status" value="1"/>
</dbReference>
<name>A0A382WR75_9ZZZZ</name>
<evidence type="ECO:0000256" key="5">
    <source>
        <dbReference type="ARBA" id="ARBA00023014"/>
    </source>
</evidence>
<keyword evidence="2" id="KW-0949">S-adenosyl-L-methionine</keyword>
<dbReference type="Gene3D" id="3.20.20.70">
    <property type="entry name" value="Aldolase class I"/>
    <property type="match status" value="1"/>
</dbReference>
<comment type="cofactor">
    <cofactor evidence="1">
        <name>[4Fe-4S] cluster</name>
        <dbReference type="ChEBI" id="CHEBI:49883"/>
    </cofactor>
</comment>
<dbReference type="GO" id="GO:0051536">
    <property type="term" value="F:iron-sulfur cluster binding"/>
    <property type="evidence" value="ECO:0007669"/>
    <property type="project" value="UniProtKB-KW"/>
</dbReference>
<feature type="non-terminal residue" evidence="7">
    <location>
        <position position="1"/>
    </location>
</feature>
<keyword evidence="4" id="KW-0408">Iron</keyword>
<organism evidence="7">
    <name type="scientific">marine metagenome</name>
    <dbReference type="NCBI Taxonomy" id="408172"/>
    <lineage>
        <taxon>unclassified sequences</taxon>
        <taxon>metagenomes</taxon>
        <taxon>ecological metagenomes</taxon>
    </lineage>
</organism>
<sequence length="266" mass="30804">DIFTSDEKWAVSVSEKIIESGVNMLWTCTNGIRVESCDPHLFNTMYRAGCYRVSFGFESGNDEVLKQFGKGGRASIEKGIEAVETARDANIETNGFFMIGLSCDTEKTMDETISFARQLPLDMLKFSVTIAFPGTEMFNNYVKKSLIRSYNWDDYHIYSDAQLFSHEYLSFDVIQRYMKKAYQKAIILNPKFIYRRILRGLKTHEFVLDVYYFFRFILADTTNTATQNYYARERWPENDYSTVAPLASTYQKVGKRKIQSHDIGVS</sequence>
<gene>
    <name evidence="7" type="ORF">METZ01_LOCUS413988</name>
</gene>
<dbReference type="AlphaFoldDB" id="A0A382WR75"/>
<keyword evidence="3" id="KW-0479">Metal-binding</keyword>
<dbReference type="PANTHER" id="PTHR43409">
    <property type="entry name" value="ANAEROBIC MAGNESIUM-PROTOPORPHYRIN IX MONOMETHYL ESTER CYCLASE-RELATED"/>
    <property type="match status" value="1"/>
</dbReference>
<dbReference type="GO" id="GO:0005829">
    <property type="term" value="C:cytosol"/>
    <property type="evidence" value="ECO:0007669"/>
    <property type="project" value="TreeGrafter"/>
</dbReference>
<dbReference type="GO" id="GO:0046872">
    <property type="term" value="F:metal ion binding"/>
    <property type="evidence" value="ECO:0007669"/>
    <property type="project" value="UniProtKB-KW"/>
</dbReference>
<accession>A0A382WR75</accession>
<dbReference type="SMART" id="SM00729">
    <property type="entry name" value="Elp3"/>
    <property type="match status" value="1"/>
</dbReference>
<dbReference type="EMBL" id="UINC01161758">
    <property type="protein sequence ID" value="SVD61134.1"/>
    <property type="molecule type" value="Genomic_DNA"/>
</dbReference>
<evidence type="ECO:0000256" key="3">
    <source>
        <dbReference type="ARBA" id="ARBA00022723"/>
    </source>
</evidence>
<dbReference type="InterPro" id="IPR051198">
    <property type="entry name" value="BchE-like"/>
</dbReference>
<keyword evidence="5" id="KW-0411">Iron-sulfur</keyword>
<dbReference type="SUPFAM" id="SSF102114">
    <property type="entry name" value="Radical SAM enzymes"/>
    <property type="match status" value="1"/>
</dbReference>
<reference evidence="7" key="1">
    <citation type="submission" date="2018-05" db="EMBL/GenBank/DDBJ databases">
        <authorList>
            <person name="Lanie J.A."/>
            <person name="Ng W.-L."/>
            <person name="Kazmierczak K.M."/>
            <person name="Andrzejewski T.M."/>
            <person name="Davidsen T.M."/>
            <person name="Wayne K.J."/>
            <person name="Tettelin H."/>
            <person name="Glass J.I."/>
            <person name="Rusch D."/>
            <person name="Podicherti R."/>
            <person name="Tsui H.-C.T."/>
            <person name="Winkler M.E."/>
        </authorList>
    </citation>
    <scope>NUCLEOTIDE SEQUENCE</scope>
</reference>
<dbReference type="PROSITE" id="PS51918">
    <property type="entry name" value="RADICAL_SAM"/>
    <property type="match status" value="1"/>
</dbReference>
<protein>
    <recommendedName>
        <fullName evidence="6">Radical SAM core domain-containing protein</fullName>
    </recommendedName>
</protein>
<feature type="domain" description="Radical SAM core" evidence="6">
    <location>
        <begin position="1"/>
        <end position="172"/>
    </location>
</feature>